<dbReference type="GO" id="GO:0042393">
    <property type="term" value="F:histone binding"/>
    <property type="evidence" value="ECO:0007669"/>
    <property type="project" value="InterPro"/>
</dbReference>
<feature type="region of interest" description="Disordered" evidence="1">
    <location>
        <begin position="1"/>
        <end position="56"/>
    </location>
</feature>
<dbReference type="HOGENOM" id="CLU_573792_0_0_1"/>
<proteinExistence type="predicted"/>
<dbReference type="OrthoDB" id="2420608at2759"/>
<feature type="region of interest" description="Disordered" evidence="1">
    <location>
        <begin position="296"/>
        <end position="353"/>
    </location>
</feature>
<accession>A0A0C9ZU28</accession>
<dbReference type="Pfam" id="PF10384">
    <property type="entry name" value="Scm3"/>
    <property type="match status" value="1"/>
</dbReference>
<name>A0A0C9ZU28_9AGAM</name>
<dbReference type="Proteomes" id="UP000054018">
    <property type="component" value="Unassembled WGS sequence"/>
</dbReference>
<feature type="region of interest" description="Disordered" evidence="1">
    <location>
        <begin position="101"/>
        <end position="137"/>
    </location>
</feature>
<dbReference type="Gene3D" id="1.10.20.10">
    <property type="entry name" value="Histone, subunit A"/>
    <property type="match status" value="1"/>
</dbReference>
<dbReference type="AlphaFoldDB" id="A0A0C9ZU28"/>
<feature type="compositionally biased region" description="Basic and acidic residues" evidence="1">
    <location>
        <begin position="227"/>
        <end position="241"/>
    </location>
</feature>
<feature type="region of interest" description="Disordered" evidence="1">
    <location>
        <begin position="174"/>
        <end position="284"/>
    </location>
</feature>
<dbReference type="InterPro" id="IPR018465">
    <property type="entry name" value="Scm3/HJURP"/>
</dbReference>
<evidence type="ECO:0000313" key="4">
    <source>
        <dbReference type="Proteomes" id="UP000054018"/>
    </source>
</evidence>
<dbReference type="EMBL" id="KN833706">
    <property type="protein sequence ID" value="KIK25767.1"/>
    <property type="molecule type" value="Genomic_DNA"/>
</dbReference>
<dbReference type="InterPro" id="IPR009072">
    <property type="entry name" value="Histone-fold"/>
</dbReference>
<dbReference type="GO" id="GO:0046982">
    <property type="term" value="F:protein heterodimerization activity"/>
    <property type="evidence" value="ECO:0007669"/>
    <property type="project" value="InterPro"/>
</dbReference>
<keyword evidence="2" id="KW-0812">Transmembrane</keyword>
<gene>
    <name evidence="3" type="ORF">PISMIDRAFT_22807</name>
</gene>
<feature type="compositionally biased region" description="Acidic residues" evidence="1">
    <location>
        <begin position="251"/>
        <end position="264"/>
    </location>
</feature>
<keyword evidence="2" id="KW-1133">Transmembrane helix</keyword>
<feature type="transmembrane region" description="Helical" evidence="2">
    <location>
        <begin position="423"/>
        <end position="446"/>
    </location>
</feature>
<protein>
    <submittedName>
        <fullName evidence="3">Uncharacterized protein</fullName>
    </submittedName>
</protein>
<feature type="compositionally biased region" description="Pro residues" evidence="1">
    <location>
        <begin position="326"/>
        <end position="336"/>
    </location>
</feature>
<dbReference type="STRING" id="765257.A0A0C9ZU28"/>
<sequence length="476" mass="52555">MSRSRFKSTPKDSSPSSSSLTHDNPPPAKRPRLTPSSASVTSKDSTPPTDIDSARKASALRVLNVWSQLAERYNKRMDQDDIIDLYSGAIVKDRGVLRSTNTDYDIGRFAGDDEQEDSEEEPEEDEEADELDLLPRREAASDDFKTLLRDVPPLSATADADDLSDFLEAERRRKELVGEDDDDDDDAEREKVVSPLRKTRLPEGTPTGTGRIHKAQKVAGPSKKVPVKVEDSSGAEGEDKWASVGARNEDQEGPEEGESSEDELAAWSTAESSPVWPGSVPRLGAQNTVVEREVIEITDSDSDSDREFSLLLQGPSRKRRRSVSPSPAPYPSPRLPIPQNQLTPCPSTPHHEVRPPIPLDPERAQEAHYLLAQAMHQLSYLMSTMLPAYTPSPPPPTPCHSFSPSLTIHLPFTSSRPKFHSPIISTVDVITTLFLTPSVVLIVVIARRTTVVQKSEKDRSWDDAILVFEGYAVSLR</sequence>
<feature type="compositionally biased region" description="Acidic residues" evidence="1">
    <location>
        <begin position="178"/>
        <end position="187"/>
    </location>
</feature>
<keyword evidence="2" id="KW-0472">Membrane</keyword>
<reference evidence="4" key="2">
    <citation type="submission" date="2015-01" db="EMBL/GenBank/DDBJ databases">
        <title>Evolutionary Origins and Diversification of the Mycorrhizal Mutualists.</title>
        <authorList>
            <consortium name="DOE Joint Genome Institute"/>
            <consortium name="Mycorrhizal Genomics Consortium"/>
            <person name="Kohler A."/>
            <person name="Kuo A."/>
            <person name="Nagy L.G."/>
            <person name="Floudas D."/>
            <person name="Copeland A."/>
            <person name="Barry K.W."/>
            <person name="Cichocki N."/>
            <person name="Veneault-Fourrey C."/>
            <person name="LaButti K."/>
            <person name="Lindquist E.A."/>
            <person name="Lipzen A."/>
            <person name="Lundell T."/>
            <person name="Morin E."/>
            <person name="Murat C."/>
            <person name="Riley R."/>
            <person name="Ohm R."/>
            <person name="Sun H."/>
            <person name="Tunlid A."/>
            <person name="Henrissat B."/>
            <person name="Grigoriev I.V."/>
            <person name="Hibbett D.S."/>
            <person name="Martin F."/>
        </authorList>
    </citation>
    <scope>NUCLEOTIDE SEQUENCE [LARGE SCALE GENOMIC DNA]</scope>
    <source>
        <strain evidence="4">441</strain>
    </source>
</reference>
<keyword evidence="4" id="KW-1185">Reference proteome</keyword>
<feature type="compositionally biased region" description="Polar residues" evidence="1">
    <location>
        <begin position="34"/>
        <end position="48"/>
    </location>
</feature>
<reference evidence="3 4" key="1">
    <citation type="submission" date="2014-04" db="EMBL/GenBank/DDBJ databases">
        <authorList>
            <consortium name="DOE Joint Genome Institute"/>
            <person name="Kuo A."/>
            <person name="Kohler A."/>
            <person name="Costa M.D."/>
            <person name="Nagy L.G."/>
            <person name="Floudas D."/>
            <person name="Copeland A."/>
            <person name="Barry K.W."/>
            <person name="Cichocki N."/>
            <person name="Veneault-Fourrey C."/>
            <person name="LaButti K."/>
            <person name="Lindquist E.A."/>
            <person name="Lipzen A."/>
            <person name="Lundell T."/>
            <person name="Morin E."/>
            <person name="Murat C."/>
            <person name="Sun H."/>
            <person name="Tunlid A."/>
            <person name="Henrissat B."/>
            <person name="Grigoriev I.V."/>
            <person name="Hibbett D.S."/>
            <person name="Martin F."/>
            <person name="Nordberg H.P."/>
            <person name="Cantor M.N."/>
            <person name="Hua S.X."/>
        </authorList>
    </citation>
    <scope>NUCLEOTIDE SEQUENCE [LARGE SCALE GENOMIC DNA]</scope>
    <source>
        <strain evidence="3 4">441</strain>
    </source>
</reference>
<feature type="compositionally biased region" description="Acidic residues" evidence="1">
    <location>
        <begin position="112"/>
        <end position="132"/>
    </location>
</feature>
<dbReference type="GO" id="GO:0005634">
    <property type="term" value="C:nucleus"/>
    <property type="evidence" value="ECO:0007669"/>
    <property type="project" value="InterPro"/>
</dbReference>
<evidence type="ECO:0000256" key="1">
    <source>
        <dbReference type="SAM" id="MobiDB-lite"/>
    </source>
</evidence>
<evidence type="ECO:0000256" key="2">
    <source>
        <dbReference type="SAM" id="Phobius"/>
    </source>
</evidence>
<organism evidence="3 4">
    <name type="scientific">Pisolithus microcarpus 441</name>
    <dbReference type="NCBI Taxonomy" id="765257"/>
    <lineage>
        <taxon>Eukaryota</taxon>
        <taxon>Fungi</taxon>
        <taxon>Dikarya</taxon>
        <taxon>Basidiomycota</taxon>
        <taxon>Agaricomycotina</taxon>
        <taxon>Agaricomycetes</taxon>
        <taxon>Agaricomycetidae</taxon>
        <taxon>Boletales</taxon>
        <taxon>Sclerodermatineae</taxon>
        <taxon>Pisolithaceae</taxon>
        <taxon>Pisolithus</taxon>
    </lineage>
</organism>
<evidence type="ECO:0000313" key="3">
    <source>
        <dbReference type="EMBL" id="KIK25767.1"/>
    </source>
</evidence>